<evidence type="ECO:0000259" key="2">
    <source>
        <dbReference type="Pfam" id="PF12969"/>
    </source>
</evidence>
<dbReference type="RefSeq" id="WP_308993363.1">
    <property type="nucleotide sequence ID" value="NZ_CP155618.1"/>
</dbReference>
<evidence type="ECO:0000313" key="4">
    <source>
        <dbReference type="Proteomes" id="UP001224325"/>
    </source>
</evidence>
<proteinExistence type="predicted"/>
<organism evidence="3 4">
    <name type="scientific">Mariniflexile litorale</name>
    <dbReference type="NCBI Taxonomy" id="3045158"/>
    <lineage>
        <taxon>Bacteria</taxon>
        <taxon>Pseudomonadati</taxon>
        <taxon>Bacteroidota</taxon>
        <taxon>Flavobacteriia</taxon>
        <taxon>Flavobacteriales</taxon>
        <taxon>Flavobacteriaceae</taxon>
        <taxon>Mariniflexile</taxon>
    </lineage>
</organism>
<dbReference type="KEGG" id="mlil:QLS71_014140"/>
<dbReference type="SUPFAM" id="SSF54001">
    <property type="entry name" value="Cysteine proteinases"/>
    <property type="match status" value="1"/>
</dbReference>
<dbReference type="InterPro" id="IPR024618">
    <property type="entry name" value="DUF3857"/>
</dbReference>
<dbReference type="InterPro" id="IPR038765">
    <property type="entry name" value="Papain-like_cys_pep_sf"/>
</dbReference>
<dbReference type="Gene3D" id="2.60.40.3140">
    <property type="match status" value="1"/>
</dbReference>
<dbReference type="InterPro" id="IPR011990">
    <property type="entry name" value="TPR-like_helical_dom_sf"/>
</dbReference>
<dbReference type="Gene3D" id="1.25.40.10">
    <property type="entry name" value="Tetratricopeptide repeat domain"/>
    <property type="match status" value="1"/>
</dbReference>
<sequence length="1249" mass="145043">MKNKLLVFFVLVCNIAQVFSQNKQDKFWEALLKNDRVLADKILKSEKNNDLEFLITNEILREEMGKFVEHPVFTEAFLQQPDFEYYLYALWNESYVFDVYLETGFDKRNKDVLEAVSQSTIKNQDIKDALSYLNSVVSRENNAWDKYFALNDSIPSIKDWQYCGVFENLNESGLDRYYEPESKAYSKTPFDAKSNGLVNWYTSKSTKEAYQFFTNHESYGAGVNYAQTFLSAKEEQRAIIRIGSGSSFKLWLNDVLIYQNNEDVSTDLNAYKVLVTIPKGENRLLLKLAESGYGSYFITSILNEDGSPNANLSYSSEFKPYNASTLNQINPEVIDNTFEVYFKNKVKENPNNFFYSYCLANTYLRNSKYEEAKNVLKPFYTKYPKSSLIRKILIQAYLFEGDNTSFNELKKNIELDDPDYYLPLVYKIIEFSDLNRMTVAELKIFLEKFKKSVDNKMLVHMSDFIYNARKEDMKALRENLDDLFKVSKNNVKMLLRCAPLYGSLLNEDEKTIKLLEEINTNYFSYSGITTLSSYYANRKEKDKSLKIISKDLNNFSSDNTYIIPIIEKLHNYQNYKESIDYINMGLENYPYSFKLLELKGDALLKLNDEKNALASFEKSLKHDSGNSQLRKKIKDLKSETNVLNDISFTDVYKFIGLNRGKTLTNNYGYNILNDDSNIELFNEGGGKYRFIILYEVTSNNGIEFFKEYNLDLSGSYHIVKSEIVKPDGSIVPADKSGSNLVFKGLAVGDVIYIDYEGSFLSSGRFYKDYTDSFMFDSFHPTLKSSLKIITPKNHKLFYKTINGALEPKISKLENYDLYEWKVENLPEIPQEEYYMPSTVDVAKYLHISTISNWNDISMWYSDLVRSSVEVDTRVKDVFNTLFPKGYKHLKEEEKAKIIYNYIKNNFTYSYVSFRQSGYVPQKPSKTIKTSLGDCKDFSTLYVTLANMAELKANLVLVLTSDYGRNEIVLPNTDFNHCIAKVEIDGKEQFLELTNKYLPFKSLPTSLRGATALEIPFHSDTTIKYDLFKLDNVLRDSSVFTNDVKIKVNNDKVTMSIDTKFTGHINSYYASILEEPNPEVVKKSVYDDLNNQIEDDFVLDELINIERIDDDNAIKYTANITLDKKPSKIGSINIFQLPVVSHPYTSDIISFEKRHYPIEYIQYENLDEYFNTYNLFIDEGMSFTEIPKNQKLTFKDHLYEIVYTKVEENHLQINMHAKPSLENISVEEYEAFKVYVKSILEAEKEFIGYK</sequence>
<keyword evidence="4" id="KW-1185">Reference proteome</keyword>
<dbReference type="EMBL" id="CP155618">
    <property type="protein sequence ID" value="XBL13452.1"/>
    <property type="molecule type" value="Genomic_DNA"/>
</dbReference>
<accession>A0AAU7EBH0</accession>
<dbReference type="SUPFAM" id="SSF48452">
    <property type="entry name" value="TPR-like"/>
    <property type="match status" value="1"/>
</dbReference>
<protein>
    <submittedName>
        <fullName evidence="3">DUF3857 domain-containing protein</fullName>
    </submittedName>
</protein>
<evidence type="ECO:0000313" key="3">
    <source>
        <dbReference type="EMBL" id="XBL13452.1"/>
    </source>
</evidence>
<name>A0AAU7EBH0_9FLAO</name>
<feature type="domain" description="DUF3857" evidence="2">
    <location>
        <begin position="740"/>
        <end position="828"/>
    </location>
</feature>
<dbReference type="Pfam" id="PF01841">
    <property type="entry name" value="Transglut_core"/>
    <property type="match status" value="1"/>
</dbReference>
<dbReference type="Gene3D" id="3.10.620.30">
    <property type="match status" value="1"/>
</dbReference>
<dbReference type="Pfam" id="PF12969">
    <property type="entry name" value="DUF3857"/>
    <property type="match status" value="1"/>
</dbReference>
<dbReference type="Proteomes" id="UP001224325">
    <property type="component" value="Chromosome"/>
</dbReference>
<reference evidence="3" key="1">
    <citation type="submission" date="2024-04" db="EMBL/GenBank/DDBJ databases">
        <title>Mariniflexile litorale, isolated from the shallow sediments of the Sea of Japan.</title>
        <authorList>
            <person name="Romanenko L."/>
            <person name="Isaeva M."/>
        </authorList>
    </citation>
    <scope>NUCLEOTIDE SEQUENCE [LARGE SCALE GENOMIC DNA]</scope>
    <source>
        <strain evidence="3">KMM 9835</strain>
    </source>
</reference>
<dbReference type="InterPro" id="IPR002931">
    <property type="entry name" value="Transglutaminase-like"/>
</dbReference>
<gene>
    <name evidence="3" type="ORF">QLS71_014140</name>
</gene>
<evidence type="ECO:0000259" key="1">
    <source>
        <dbReference type="Pfam" id="PF01841"/>
    </source>
</evidence>
<dbReference type="AlphaFoldDB" id="A0AAU7EBH0"/>
<feature type="domain" description="Transglutaminase-like" evidence="1">
    <location>
        <begin position="890"/>
        <end position="984"/>
    </location>
</feature>